<protein>
    <recommendedName>
        <fullName evidence="1">non-specific serine/threonine protein kinase</fullName>
        <ecNumber evidence="1">2.7.11.1</ecNumber>
    </recommendedName>
</protein>
<evidence type="ECO:0000256" key="7">
    <source>
        <dbReference type="ARBA" id="ARBA00022840"/>
    </source>
</evidence>
<dbReference type="FunFam" id="1.10.510.10:FF:000751">
    <property type="entry name" value="Non-specific serine/threonine protein kinase"/>
    <property type="match status" value="1"/>
</dbReference>
<keyword evidence="14" id="KW-1185">Reference proteome</keyword>
<name>A0A4Q0A2S1_9FUNG</name>
<accession>A0A4Q0A2S1</accession>
<feature type="domain" description="AGC-kinase C-terminal" evidence="12">
    <location>
        <begin position="284"/>
        <end position="317"/>
    </location>
</feature>
<dbReference type="InterPro" id="IPR011009">
    <property type="entry name" value="Kinase-like_dom_sf"/>
</dbReference>
<comment type="catalytic activity">
    <reaction evidence="9">
        <text>L-threonyl-[protein] + ATP = O-phospho-L-threonyl-[protein] + ADP + H(+)</text>
        <dbReference type="Rhea" id="RHEA:46608"/>
        <dbReference type="Rhea" id="RHEA-COMP:11060"/>
        <dbReference type="Rhea" id="RHEA-COMP:11605"/>
        <dbReference type="ChEBI" id="CHEBI:15378"/>
        <dbReference type="ChEBI" id="CHEBI:30013"/>
        <dbReference type="ChEBI" id="CHEBI:30616"/>
        <dbReference type="ChEBI" id="CHEBI:61977"/>
        <dbReference type="ChEBI" id="CHEBI:456216"/>
        <dbReference type="EC" id="2.7.11.1"/>
    </reaction>
</comment>
<dbReference type="AlphaFoldDB" id="A0A4Q0A2S1"/>
<dbReference type="InterPro" id="IPR000961">
    <property type="entry name" value="AGC-kinase_C"/>
</dbReference>
<dbReference type="PROSITE" id="PS51285">
    <property type="entry name" value="AGC_KINASE_CTER"/>
    <property type="match status" value="1"/>
</dbReference>
<evidence type="ECO:0000256" key="9">
    <source>
        <dbReference type="ARBA" id="ARBA00047899"/>
    </source>
</evidence>
<evidence type="ECO:0000256" key="4">
    <source>
        <dbReference type="ARBA" id="ARBA00022679"/>
    </source>
</evidence>
<comment type="catalytic activity">
    <reaction evidence="10">
        <text>L-seryl-[protein] + ATP = O-phospho-L-seryl-[protein] + ADP + H(+)</text>
        <dbReference type="Rhea" id="RHEA:17989"/>
        <dbReference type="Rhea" id="RHEA-COMP:9863"/>
        <dbReference type="Rhea" id="RHEA-COMP:11604"/>
        <dbReference type="ChEBI" id="CHEBI:15378"/>
        <dbReference type="ChEBI" id="CHEBI:29999"/>
        <dbReference type="ChEBI" id="CHEBI:30616"/>
        <dbReference type="ChEBI" id="CHEBI:83421"/>
        <dbReference type="ChEBI" id="CHEBI:456216"/>
        <dbReference type="EC" id="2.7.11.1"/>
    </reaction>
</comment>
<sequence>MAILEIKESRVNKHDFTHIKPLARGQFGNVTIVQSKINNQIYAMKTLDKQNLLRQRDQSFFMEERDVLVQATGSDWFPSLHAAFQDESNLYLVMEYASGGDLFSVLDRSQNAVLAEETAKFYIAEIVLAIAELHKLGYVHRDIKPQNILIDAKGHIKLADFGSCIRLNAKGLVTSKVPVGTCDYISPEVLRAREGNSGYSHTCDWWSLGIVIYEMLQGDPPFYSESVPETYAKIMTHQISLEFDEDDVKISPEAKSLIRGLLCDPAQRLGRNGLEEILQHPFFEGIDWKGIRQISPPFLPDIKTPDDTSYFSPNDED</sequence>
<dbReference type="PROSITE" id="PS00108">
    <property type="entry name" value="PROTEIN_KINASE_ST"/>
    <property type="match status" value="1"/>
</dbReference>
<keyword evidence="6 13" id="KW-0418">Kinase</keyword>
<dbReference type="PANTHER" id="PTHR22988">
    <property type="entry name" value="MYOTONIC DYSTROPHY S/T KINASE-RELATED"/>
    <property type="match status" value="1"/>
</dbReference>
<dbReference type="PROSITE" id="PS50011">
    <property type="entry name" value="PROTEIN_KINASE_DOM"/>
    <property type="match status" value="1"/>
</dbReference>
<evidence type="ECO:0000256" key="1">
    <source>
        <dbReference type="ARBA" id="ARBA00012513"/>
    </source>
</evidence>
<evidence type="ECO:0000259" key="11">
    <source>
        <dbReference type="PROSITE" id="PS50011"/>
    </source>
</evidence>
<keyword evidence="5" id="KW-0547">Nucleotide-binding</keyword>
<dbReference type="GO" id="GO:0005524">
    <property type="term" value="F:ATP binding"/>
    <property type="evidence" value="ECO:0007669"/>
    <property type="project" value="UniProtKB-KW"/>
</dbReference>
<gene>
    <name evidence="13" type="ORF">BJ085DRAFT_21253</name>
</gene>
<evidence type="ECO:0000256" key="6">
    <source>
        <dbReference type="ARBA" id="ARBA00022777"/>
    </source>
</evidence>
<dbReference type="SMART" id="SM00220">
    <property type="entry name" value="S_TKc"/>
    <property type="match status" value="1"/>
</dbReference>
<organism evidence="13 14">
    <name type="scientific">Dimargaris cristalligena</name>
    <dbReference type="NCBI Taxonomy" id="215637"/>
    <lineage>
        <taxon>Eukaryota</taxon>
        <taxon>Fungi</taxon>
        <taxon>Fungi incertae sedis</taxon>
        <taxon>Zoopagomycota</taxon>
        <taxon>Kickxellomycotina</taxon>
        <taxon>Dimargaritomycetes</taxon>
        <taxon>Dimargaritales</taxon>
        <taxon>Dimargaritaceae</taxon>
        <taxon>Dimargaris</taxon>
    </lineage>
</organism>
<dbReference type="GO" id="GO:0031032">
    <property type="term" value="P:actomyosin structure organization"/>
    <property type="evidence" value="ECO:0007669"/>
    <property type="project" value="TreeGrafter"/>
</dbReference>
<reference evidence="14" key="1">
    <citation type="journal article" date="2018" name="Nat. Microbiol.">
        <title>Leveraging single-cell genomics to expand the fungal tree of life.</title>
        <authorList>
            <person name="Ahrendt S.R."/>
            <person name="Quandt C.A."/>
            <person name="Ciobanu D."/>
            <person name="Clum A."/>
            <person name="Salamov A."/>
            <person name="Andreopoulos B."/>
            <person name="Cheng J.F."/>
            <person name="Woyke T."/>
            <person name="Pelin A."/>
            <person name="Henrissat B."/>
            <person name="Reynolds N.K."/>
            <person name="Benny G.L."/>
            <person name="Smith M.E."/>
            <person name="James T.Y."/>
            <person name="Grigoriev I.V."/>
        </authorList>
    </citation>
    <scope>NUCLEOTIDE SEQUENCE [LARGE SCALE GENOMIC DNA]</scope>
    <source>
        <strain evidence="14">RSA 468</strain>
    </source>
</reference>
<dbReference type="GO" id="GO:0005856">
    <property type="term" value="C:cytoskeleton"/>
    <property type="evidence" value="ECO:0007669"/>
    <property type="project" value="TreeGrafter"/>
</dbReference>
<dbReference type="GO" id="GO:0004674">
    <property type="term" value="F:protein serine/threonine kinase activity"/>
    <property type="evidence" value="ECO:0007669"/>
    <property type="project" value="UniProtKB-KW"/>
</dbReference>
<dbReference type="EMBL" id="ML002267">
    <property type="protein sequence ID" value="RKP39490.1"/>
    <property type="molecule type" value="Genomic_DNA"/>
</dbReference>
<dbReference type="Proteomes" id="UP000268162">
    <property type="component" value="Unassembled WGS sequence"/>
</dbReference>
<dbReference type="InterPro" id="IPR050839">
    <property type="entry name" value="Rho-assoc_Ser/Thr_Kinase"/>
</dbReference>
<dbReference type="Pfam" id="PF00069">
    <property type="entry name" value="Pkinase"/>
    <property type="match status" value="1"/>
</dbReference>
<evidence type="ECO:0000256" key="2">
    <source>
        <dbReference type="ARBA" id="ARBA00022527"/>
    </source>
</evidence>
<proteinExistence type="inferred from homology"/>
<evidence type="ECO:0000256" key="3">
    <source>
        <dbReference type="ARBA" id="ARBA00022553"/>
    </source>
</evidence>
<keyword evidence="4" id="KW-0808">Transferase</keyword>
<dbReference type="EC" id="2.7.11.1" evidence="1"/>
<dbReference type="InterPro" id="IPR008271">
    <property type="entry name" value="Ser/Thr_kinase_AS"/>
</dbReference>
<feature type="domain" description="Protein kinase" evidence="11">
    <location>
        <begin position="16"/>
        <end position="283"/>
    </location>
</feature>
<dbReference type="GO" id="GO:0005737">
    <property type="term" value="C:cytoplasm"/>
    <property type="evidence" value="ECO:0007669"/>
    <property type="project" value="TreeGrafter"/>
</dbReference>
<keyword evidence="2" id="KW-0723">Serine/threonine-protein kinase</keyword>
<keyword evidence="7" id="KW-0067">ATP-binding</keyword>
<evidence type="ECO:0000256" key="5">
    <source>
        <dbReference type="ARBA" id="ARBA00022741"/>
    </source>
</evidence>
<dbReference type="Gene3D" id="1.10.510.10">
    <property type="entry name" value="Transferase(Phosphotransferase) domain 1"/>
    <property type="match status" value="1"/>
</dbReference>
<dbReference type="STRING" id="215637.A0A4Q0A2S1"/>
<dbReference type="SUPFAM" id="SSF56112">
    <property type="entry name" value="Protein kinase-like (PK-like)"/>
    <property type="match status" value="1"/>
</dbReference>
<evidence type="ECO:0000313" key="13">
    <source>
        <dbReference type="EMBL" id="RKP39490.1"/>
    </source>
</evidence>
<dbReference type="Gene3D" id="3.30.200.20">
    <property type="entry name" value="Phosphorylase Kinase, domain 1"/>
    <property type="match status" value="1"/>
</dbReference>
<keyword evidence="3" id="KW-0597">Phosphoprotein</keyword>
<evidence type="ECO:0000313" key="14">
    <source>
        <dbReference type="Proteomes" id="UP000268162"/>
    </source>
</evidence>
<evidence type="ECO:0000259" key="12">
    <source>
        <dbReference type="PROSITE" id="PS51285"/>
    </source>
</evidence>
<evidence type="ECO:0000256" key="10">
    <source>
        <dbReference type="ARBA" id="ARBA00048679"/>
    </source>
</evidence>
<dbReference type="PANTHER" id="PTHR22988:SF71">
    <property type="entry name" value="CITRON RHO-INTERACTING KINASE"/>
    <property type="match status" value="1"/>
</dbReference>
<evidence type="ECO:0000256" key="8">
    <source>
        <dbReference type="ARBA" id="ARBA00038271"/>
    </source>
</evidence>
<comment type="similarity">
    <text evidence="8">Belongs to the protein kinase superfamily. STE Ser/Thr protein kinase family. COT1 subfamily.</text>
</comment>
<dbReference type="InterPro" id="IPR000719">
    <property type="entry name" value="Prot_kinase_dom"/>
</dbReference>
<feature type="non-terminal residue" evidence="13">
    <location>
        <position position="317"/>
    </location>
</feature>